<feature type="repeat" description="TPR" evidence="1">
    <location>
        <begin position="244"/>
        <end position="277"/>
    </location>
</feature>
<evidence type="ECO:0000313" key="2">
    <source>
        <dbReference type="EnsemblMetazoa" id="CLYHEMP014278.1"/>
    </source>
</evidence>
<dbReference type="EnsemblMetazoa" id="CLYHEMT014278.1">
    <property type="protein sequence ID" value="CLYHEMP014278.1"/>
    <property type="gene ID" value="CLYHEMG014278"/>
</dbReference>
<protein>
    <submittedName>
        <fullName evidence="2">Uncharacterized protein</fullName>
    </submittedName>
</protein>
<keyword evidence="1" id="KW-0802">TPR repeat</keyword>
<dbReference type="SUPFAM" id="SSF48452">
    <property type="entry name" value="TPR-like"/>
    <property type="match status" value="1"/>
</dbReference>
<dbReference type="GeneID" id="136816497"/>
<dbReference type="InterPro" id="IPR019734">
    <property type="entry name" value="TPR_rpt"/>
</dbReference>
<keyword evidence="3" id="KW-1185">Reference proteome</keyword>
<evidence type="ECO:0000313" key="3">
    <source>
        <dbReference type="Proteomes" id="UP000594262"/>
    </source>
</evidence>
<dbReference type="RefSeq" id="XP_066928938.1">
    <property type="nucleotide sequence ID" value="XM_067072837.1"/>
</dbReference>
<proteinExistence type="predicted"/>
<dbReference type="Proteomes" id="UP000594262">
    <property type="component" value="Unplaced"/>
</dbReference>
<dbReference type="AlphaFoldDB" id="A0A7M5WWP9"/>
<dbReference type="Gene3D" id="1.25.40.10">
    <property type="entry name" value="Tetratricopeptide repeat domain"/>
    <property type="match status" value="2"/>
</dbReference>
<dbReference type="PROSITE" id="PS50005">
    <property type="entry name" value="TPR"/>
    <property type="match status" value="1"/>
</dbReference>
<reference evidence="2" key="1">
    <citation type="submission" date="2021-01" db="UniProtKB">
        <authorList>
            <consortium name="EnsemblMetazoa"/>
        </authorList>
    </citation>
    <scope>IDENTIFICATION</scope>
</reference>
<sequence>MSVLEFQSHFKWDFVNLEKKASLYLRDRIKSIDNESFLQNRNLPQNYTLLGFIYSELYRRAEDAGEDLLTNAEDCFQQALNECSDGNTGYLAVIYGNLIYLNEKLKNNDASSFVKEYRKLSHHINLENNAEVLAMKGFTASFFHAHAESINFYQKALTITKTAEWVFGLALVKMRRIRGRTDTIAERKEIEILLRQAMDMDPSYDMIKLKLARLLTGKRYEKEAHEEARTLIDQLKICKNKDKINFMEEMAIMFKNLGEQQRALNMLEKCYRLNPKSPTTLRRLGNMYYEKWKFTRVNDHLQKAIKYFSENVSHDSENALPFDVIKIGKVHLDAVVFYSSQENGNESEVHEQKCKKWFKIAEERLVKEWYDLRNDTETCFELSKFHKYFKNLEKEKQYLKQTLLKANEGSETDHFQELNYFKDAKNRLLVIFKEKNDLIEQSWVYEQSRDYDAAILHLEKQILLLGDEVSGDLLEKEASLKWKFLLSRIKDKQDSEDRNFVLQVNLRNLYQKVEKLHDCAVKWDLENYVRRMEMEILLPGSELNELKEAVIHFGESLLKYRTGKAGFDQSNSSIFRVLHEGKIILDHSVMYIKEKLYSQDGKANFNYPRAVAMQNKDEDGRKDQLEKYYTTNRWKDFSQRCPGIALFLLDRLDVTKYDFLIGFFEVRNAASHKLKSIQVEKLNKYFPSIMEKVDLVYKVSHYVAEVLKFITKEVDRLY</sequence>
<organism evidence="2 3">
    <name type="scientific">Clytia hemisphaerica</name>
    <dbReference type="NCBI Taxonomy" id="252671"/>
    <lineage>
        <taxon>Eukaryota</taxon>
        <taxon>Metazoa</taxon>
        <taxon>Cnidaria</taxon>
        <taxon>Hydrozoa</taxon>
        <taxon>Hydroidolina</taxon>
        <taxon>Leptothecata</taxon>
        <taxon>Obeliida</taxon>
        <taxon>Clytiidae</taxon>
        <taxon>Clytia</taxon>
    </lineage>
</organism>
<dbReference type="InterPro" id="IPR011990">
    <property type="entry name" value="TPR-like_helical_dom_sf"/>
</dbReference>
<evidence type="ECO:0000256" key="1">
    <source>
        <dbReference type="PROSITE-ProRule" id="PRU00339"/>
    </source>
</evidence>
<accession>A0A7M5WWP9</accession>
<name>A0A7M5WWP9_9CNID</name>